<evidence type="ECO:0000256" key="1">
    <source>
        <dbReference type="ARBA" id="ARBA00022723"/>
    </source>
</evidence>
<dbReference type="Proteomes" id="UP000620124">
    <property type="component" value="Unassembled WGS sequence"/>
</dbReference>
<reference evidence="6" key="1">
    <citation type="submission" date="2020-05" db="EMBL/GenBank/DDBJ databases">
        <title>Mycena genomes resolve the evolution of fungal bioluminescence.</title>
        <authorList>
            <person name="Tsai I.J."/>
        </authorList>
    </citation>
    <scope>NUCLEOTIDE SEQUENCE</scope>
    <source>
        <strain evidence="6">CCC161011</strain>
    </source>
</reference>
<proteinExistence type="predicted"/>
<accession>A0A8H6XII0</accession>
<dbReference type="EMBL" id="JACAZI010000018">
    <property type="protein sequence ID" value="KAF7341136.1"/>
    <property type="molecule type" value="Genomic_DNA"/>
</dbReference>
<keyword evidence="7" id="KW-1185">Reference proteome</keyword>
<keyword evidence="3" id="KW-0862">Zinc</keyword>
<keyword evidence="2 4" id="KW-0863">Zinc-finger</keyword>
<keyword evidence="1" id="KW-0479">Metal-binding</keyword>
<dbReference type="OrthoDB" id="432970at2759"/>
<dbReference type="PROSITE" id="PS50865">
    <property type="entry name" value="ZF_MYND_2"/>
    <property type="match status" value="1"/>
</dbReference>
<evidence type="ECO:0000256" key="4">
    <source>
        <dbReference type="PROSITE-ProRule" id="PRU00134"/>
    </source>
</evidence>
<dbReference type="InterPro" id="IPR002893">
    <property type="entry name" value="Znf_MYND"/>
</dbReference>
<name>A0A8H6XII0_9AGAR</name>
<evidence type="ECO:0000256" key="3">
    <source>
        <dbReference type="ARBA" id="ARBA00022833"/>
    </source>
</evidence>
<evidence type="ECO:0000259" key="5">
    <source>
        <dbReference type="PROSITE" id="PS50865"/>
    </source>
</evidence>
<protein>
    <submittedName>
        <fullName evidence="6">MYND-type domain-containing protein</fullName>
    </submittedName>
</protein>
<dbReference type="Pfam" id="PF01753">
    <property type="entry name" value="zf-MYND"/>
    <property type="match status" value="1"/>
</dbReference>
<evidence type="ECO:0000256" key="2">
    <source>
        <dbReference type="ARBA" id="ARBA00022771"/>
    </source>
</evidence>
<gene>
    <name evidence="6" type="ORF">MVEN_01848100</name>
</gene>
<sequence>MDQTRPHKFKSRGKSSADRKNIVCCVCGGEQKDQWEKFRSCSGCKEKIGARRYFCSRACQKTDWKTHREWCGSHDFWDYPHRPLLVAPADFERPAALRCQLALIDADPDVLYTLAPGTDDVVRFTIHDKMLNVSFRRVRDKAFTTCDLEAIAILGQVLAGAVEAEAEGGAIEAEGGNQNLQTQEQMARRIDNVFSQLGAEYDVPAPDIADTVLALMDEQMSNPAGNTRMQCVHQENMTKHPSDFWKALARIDLSD</sequence>
<dbReference type="GO" id="GO:0008270">
    <property type="term" value="F:zinc ion binding"/>
    <property type="evidence" value="ECO:0007669"/>
    <property type="project" value="UniProtKB-KW"/>
</dbReference>
<evidence type="ECO:0000313" key="7">
    <source>
        <dbReference type="Proteomes" id="UP000620124"/>
    </source>
</evidence>
<dbReference type="SUPFAM" id="SSF144232">
    <property type="entry name" value="HIT/MYND zinc finger-like"/>
    <property type="match status" value="1"/>
</dbReference>
<organism evidence="6 7">
    <name type="scientific">Mycena venus</name>
    <dbReference type="NCBI Taxonomy" id="2733690"/>
    <lineage>
        <taxon>Eukaryota</taxon>
        <taxon>Fungi</taxon>
        <taxon>Dikarya</taxon>
        <taxon>Basidiomycota</taxon>
        <taxon>Agaricomycotina</taxon>
        <taxon>Agaricomycetes</taxon>
        <taxon>Agaricomycetidae</taxon>
        <taxon>Agaricales</taxon>
        <taxon>Marasmiineae</taxon>
        <taxon>Mycenaceae</taxon>
        <taxon>Mycena</taxon>
    </lineage>
</organism>
<evidence type="ECO:0000313" key="6">
    <source>
        <dbReference type="EMBL" id="KAF7341136.1"/>
    </source>
</evidence>
<dbReference type="AlphaFoldDB" id="A0A8H6XII0"/>
<comment type="caution">
    <text evidence="6">The sequence shown here is derived from an EMBL/GenBank/DDBJ whole genome shotgun (WGS) entry which is preliminary data.</text>
</comment>
<dbReference type="Gene3D" id="6.10.140.2220">
    <property type="match status" value="1"/>
</dbReference>
<feature type="domain" description="MYND-type" evidence="5">
    <location>
        <begin position="24"/>
        <end position="71"/>
    </location>
</feature>